<dbReference type="Proteomes" id="UP000034982">
    <property type="component" value="Unassembled WGS sequence"/>
</dbReference>
<evidence type="ECO:0000313" key="2">
    <source>
        <dbReference type="EMBL" id="ETK06910.1"/>
    </source>
</evidence>
<dbReference type="Pfam" id="PF01656">
    <property type="entry name" value="CbiA"/>
    <property type="match status" value="1"/>
</dbReference>
<accession>W2CIE8</accession>
<sequence length="213" mass="23642">MTQNTPENPIYLGFASQKGGVGKSSLAEALASILYYEKGIPLLVVDCDGTQESFIITEQKSICPRQIGAFVFLSTPKTSDHLMKTKIGRGLLAFLVCVQALAALNAHAQRGADRLFSLPLFERAVACIKHYEGLHGPKNYPYVGYGHRLLPGERLSCAMTKRQADSLLRADLKKRLVTFRHFGRDSLLLAVLSYNVGEYRLLGYGKQPKRRLI</sequence>
<reference evidence="2 3" key="1">
    <citation type="submission" date="2013-11" db="EMBL/GenBank/DDBJ databases">
        <title>Single cell genomics of uncultured Tannerella BU063 (oral taxon 286).</title>
        <authorList>
            <person name="Beall C.J."/>
            <person name="Campbell A.G."/>
            <person name="Griffen A.L."/>
            <person name="Podar M."/>
            <person name="Leys E.J."/>
        </authorList>
    </citation>
    <scope>NUCLEOTIDE SEQUENCE [LARGE SCALE GENOMIC DNA]</scope>
    <source>
        <strain evidence="2">Cell 1/3</strain>
    </source>
</reference>
<dbReference type="InterPro" id="IPR023346">
    <property type="entry name" value="Lysozyme-like_dom_sf"/>
</dbReference>
<comment type="caution">
    <text evidence="2">The sequence shown here is derived from an EMBL/GenBank/DDBJ whole genome shotgun (WGS) entry which is preliminary data.</text>
</comment>
<dbReference type="Gene3D" id="3.40.50.300">
    <property type="entry name" value="P-loop containing nucleotide triphosphate hydrolases"/>
    <property type="match status" value="1"/>
</dbReference>
<dbReference type="InterPro" id="IPR027417">
    <property type="entry name" value="P-loop_NTPase"/>
</dbReference>
<dbReference type="SUPFAM" id="SSF52540">
    <property type="entry name" value="P-loop containing nucleoside triphosphate hydrolases"/>
    <property type="match status" value="1"/>
</dbReference>
<dbReference type="PATRIC" id="fig|1411022.3.peg.1112"/>
<dbReference type="InterPro" id="IPR002586">
    <property type="entry name" value="CobQ/CobB/MinD/ParA_Nub-bd_dom"/>
</dbReference>
<dbReference type="AlphaFoldDB" id="W2CIE8"/>
<evidence type="ECO:0000313" key="3">
    <source>
        <dbReference type="Proteomes" id="UP000034982"/>
    </source>
</evidence>
<name>W2CIE8_9BACT</name>
<gene>
    <name evidence="2" type="ORF">T230_09970</name>
</gene>
<protein>
    <recommendedName>
        <fullName evidence="1">CobQ/CobB/MinD/ParA nucleotide binding domain-containing protein</fullName>
    </recommendedName>
</protein>
<proteinExistence type="predicted"/>
<dbReference type="Gene3D" id="1.10.1740.240">
    <property type="match status" value="1"/>
</dbReference>
<organism evidence="2 3">
    <name type="scientific">Tannerella sp. oral taxon BU063 isolate Cell 1/3</name>
    <dbReference type="NCBI Taxonomy" id="1411022"/>
    <lineage>
        <taxon>Bacteria</taxon>
        <taxon>Pseudomonadati</taxon>
        <taxon>Bacteroidota</taxon>
        <taxon>Bacteroidia</taxon>
        <taxon>Bacteroidales</taxon>
        <taxon>Tannerellaceae</taxon>
        <taxon>Tannerella</taxon>
    </lineage>
</organism>
<dbReference type="SUPFAM" id="SSF53955">
    <property type="entry name" value="Lysozyme-like"/>
    <property type="match status" value="1"/>
</dbReference>
<dbReference type="EMBL" id="AYYE01001122">
    <property type="protein sequence ID" value="ETK06910.1"/>
    <property type="molecule type" value="Genomic_DNA"/>
</dbReference>
<evidence type="ECO:0000259" key="1">
    <source>
        <dbReference type="Pfam" id="PF01656"/>
    </source>
</evidence>
<feature type="domain" description="CobQ/CobB/MinD/ParA nucleotide binding" evidence="1">
    <location>
        <begin position="14"/>
        <end position="50"/>
    </location>
</feature>